<keyword evidence="4 7" id="KW-0812">Transmembrane</keyword>
<comment type="subcellular location">
    <subcellularLocation>
        <location evidence="1">Cell membrane</location>
        <topology evidence="1">Multi-pass membrane protein</topology>
    </subcellularLocation>
</comment>
<evidence type="ECO:0000256" key="3">
    <source>
        <dbReference type="ARBA" id="ARBA00022475"/>
    </source>
</evidence>
<dbReference type="GO" id="GO:0005886">
    <property type="term" value="C:plasma membrane"/>
    <property type="evidence" value="ECO:0007669"/>
    <property type="project" value="UniProtKB-SubCell"/>
</dbReference>
<dbReference type="PANTHER" id="PTHR43414:SF6">
    <property type="entry name" value="MULTIDRUG RESISTANCE PROTEIN MDTG"/>
    <property type="match status" value="1"/>
</dbReference>
<evidence type="ECO:0000313" key="9">
    <source>
        <dbReference type="EMBL" id="SPT69205.1"/>
    </source>
</evidence>
<dbReference type="Proteomes" id="UP000250086">
    <property type="component" value="Unassembled WGS sequence"/>
</dbReference>
<reference evidence="9 10" key="1">
    <citation type="submission" date="2018-06" db="EMBL/GenBank/DDBJ databases">
        <authorList>
            <consortium name="Pathogen Informatics"/>
            <person name="Doyle S."/>
        </authorList>
    </citation>
    <scope>NUCLEOTIDE SEQUENCE [LARGE SCALE GENOMIC DNA]</scope>
    <source>
        <strain evidence="9 10">NCTC13093</strain>
    </source>
</reference>
<feature type="transmembrane region" description="Helical" evidence="7">
    <location>
        <begin position="316"/>
        <end position="338"/>
    </location>
</feature>
<dbReference type="InterPro" id="IPR036259">
    <property type="entry name" value="MFS_trans_sf"/>
</dbReference>
<protein>
    <submittedName>
        <fullName evidence="9">Multidrug-efflux transporter 3</fullName>
    </submittedName>
</protein>
<feature type="transmembrane region" description="Helical" evidence="7">
    <location>
        <begin position="254"/>
        <end position="276"/>
    </location>
</feature>
<feature type="transmembrane region" description="Helical" evidence="7">
    <location>
        <begin position="20"/>
        <end position="42"/>
    </location>
</feature>
<dbReference type="InterPro" id="IPR011701">
    <property type="entry name" value="MFS"/>
</dbReference>
<dbReference type="AlphaFoldDB" id="A0A2X0V8T5"/>
<keyword evidence="2" id="KW-0813">Transport</keyword>
<evidence type="ECO:0000256" key="6">
    <source>
        <dbReference type="ARBA" id="ARBA00023136"/>
    </source>
</evidence>
<sequence>MIVPFLPLYLLELGANSDNVTLWSSIIFAISFFIGGTMAPVWGKLSDIHGKKSMAIRSSVMLTLAYSTGSIVTSPLQLFFMRVLQGFANGYLPTVLSIVSSMSPPDKLGKSLSYIQSANLIGTVGGPLIGGILASITSLRMTFVIAGCFLLLVSIITIVMPDDKQEIKDSIHNSSIFEDIGYAFKTKEISELLIITFIFSVVMLAIQSILPLFITSLQGHEGKVVLYSGIICSLPSCVGAFTSPVWGQMGQRKGFFMTLCLSSVGAGVFLFLQGMIDEISSMMILACCMGIFICGIIPSVNASLSIVTKPDFRGRGFGILTMAGQYGCMLGPLLAYVTSYLKDLNTMFFISGLTLIAIGFYALIRHRQTYINRRI</sequence>
<keyword evidence="5 7" id="KW-1133">Transmembrane helix</keyword>
<evidence type="ECO:0000256" key="5">
    <source>
        <dbReference type="ARBA" id="ARBA00022989"/>
    </source>
</evidence>
<dbReference type="PANTHER" id="PTHR43414">
    <property type="entry name" value="MULTIDRUG RESISTANCE PROTEIN MDTG"/>
    <property type="match status" value="1"/>
</dbReference>
<dbReference type="SUPFAM" id="SSF103473">
    <property type="entry name" value="MFS general substrate transporter"/>
    <property type="match status" value="1"/>
</dbReference>
<evidence type="ECO:0000256" key="4">
    <source>
        <dbReference type="ARBA" id="ARBA00022692"/>
    </source>
</evidence>
<feature type="domain" description="Major facilitator superfamily (MFS) profile" evidence="8">
    <location>
        <begin position="1"/>
        <end position="369"/>
    </location>
</feature>
<gene>
    <name evidence="9" type="primary">bmr3</name>
    <name evidence="9" type="ORF">NCTC13093_00569</name>
</gene>
<feature type="transmembrane region" description="Helical" evidence="7">
    <location>
        <begin position="192"/>
        <end position="214"/>
    </location>
</feature>
<feature type="transmembrane region" description="Helical" evidence="7">
    <location>
        <begin position="54"/>
        <end position="73"/>
    </location>
</feature>
<dbReference type="PROSITE" id="PS50850">
    <property type="entry name" value="MFS"/>
    <property type="match status" value="1"/>
</dbReference>
<feature type="transmembrane region" description="Helical" evidence="7">
    <location>
        <begin position="226"/>
        <end position="247"/>
    </location>
</feature>
<accession>A0A2X0V8T5</accession>
<evidence type="ECO:0000256" key="2">
    <source>
        <dbReference type="ARBA" id="ARBA00022448"/>
    </source>
</evidence>
<keyword evidence="10" id="KW-1185">Reference proteome</keyword>
<feature type="transmembrane region" description="Helical" evidence="7">
    <location>
        <begin position="344"/>
        <end position="364"/>
    </location>
</feature>
<feature type="transmembrane region" description="Helical" evidence="7">
    <location>
        <begin position="142"/>
        <end position="160"/>
    </location>
</feature>
<keyword evidence="6 7" id="KW-0472">Membrane</keyword>
<feature type="transmembrane region" description="Helical" evidence="7">
    <location>
        <begin position="282"/>
        <end position="304"/>
    </location>
</feature>
<dbReference type="Pfam" id="PF07690">
    <property type="entry name" value="MFS_1"/>
    <property type="match status" value="1"/>
</dbReference>
<evidence type="ECO:0000256" key="7">
    <source>
        <dbReference type="SAM" id="Phobius"/>
    </source>
</evidence>
<evidence type="ECO:0000256" key="1">
    <source>
        <dbReference type="ARBA" id="ARBA00004651"/>
    </source>
</evidence>
<keyword evidence="3" id="KW-1003">Cell membrane</keyword>
<organism evidence="9 10">
    <name type="scientific">Anaerobiospirillum thomasii</name>
    <dbReference type="NCBI Taxonomy" id="179995"/>
    <lineage>
        <taxon>Bacteria</taxon>
        <taxon>Pseudomonadati</taxon>
        <taxon>Pseudomonadota</taxon>
        <taxon>Gammaproteobacteria</taxon>
        <taxon>Aeromonadales</taxon>
        <taxon>Succinivibrionaceae</taxon>
        <taxon>Anaerobiospirillum</taxon>
    </lineage>
</organism>
<evidence type="ECO:0000259" key="8">
    <source>
        <dbReference type="PROSITE" id="PS50850"/>
    </source>
</evidence>
<dbReference type="InterPro" id="IPR020846">
    <property type="entry name" value="MFS_dom"/>
</dbReference>
<name>A0A2X0V8T5_9GAMM</name>
<dbReference type="GO" id="GO:0022857">
    <property type="term" value="F:transmembrane transporter activity"/>
    <property type="evidence" value="ECO:0007669"/>
    <property type="project" value="InterPro"/>
</dbReference>
<dbReference type="EMBL" id="UAPV01000001">
    <property type="protein sequence ID" value="SPT69205.1"/>
    <property type="molecule type" value="Genomic_DNA"/>
</dbReference>
<proteinExistence type="predicted"/>
<dbReference type="Gene3D" id="1.20.1250.20">
    <property type="entry name" value="MFS general substrate transporter like domains"/>
    <property type="match status" value="2"/>
</dbReference>
<evidence type="ECO:0000313" key="10">
    <source>
        <dbReference type="Proteomes" id="UP000250086"/>
    </source>
</evidence>